<evidence type="ECO:0000256" key="1">
    <source>
        <dbReference type="SAM" id="SignalP"/>
    </source>
</evidence>
<dbReference type="RefSeq" id="WP_088471230.1">
    <property type="nucleotide sequence ID" value="NZ_NISJ01000001.1"/>
</dbReference>
<evidence type="ECO:0000313" key="3">
    <source>
        <dbReference type="Proteomes" id="UP000197097"/>
    </source>
</evidence>
<name>A0A246K5X6_9SPHN</name>
<proteinExistence type="predicted"/>
<reference evidence="2 3" key="1">
    <citation type="journal article" date="2002" name="Int. J. Syst. Evol. Microbiol.">
        <title>Sphingopyxis witflariensis sp. nov., isolated from activated sludge.</title>
        <authorList>
            <person name="Kampfer P."/>
            <person name="Witzenberger R."/>
            <person name="Denner E.B."/>
            <person name="Busse H.J."/>
            <person name="Neef A."/>
        </authorList>
    </citation>
    <scope>NUCLEOTIDE SEQUENCE [LARGE SCALE GENOMIC DNA]</scope>
    <source>
        <strain evidence="2 3">DSM 14551</strain>
    </source>
</reference>
<dbReference type="Proteomes" id="UP000197097">
    <property type="component" value="Unassembled WGS sequence"/>
</dbReference>
<dbReference type="AlphaFoldDB" id="A0A246K5X6"/>
<accession>A0A246K5X6</accession>
<keyword evidence="1" id="KW-0732">Signal</keyword>
<sequence length="249" mass="25729">MRKFLLGALLAPALLASQAASAFDPDTPVGEPVPAFPITLGSEESETIGVAFRAAFGLAKGAEATATREVDGRTYQFRPAAIHLLPNNVGVLLSLGSLDDAGHSDGGINAIHYLQGGPSGWQRKGEWLNLGAVGTVGNAATSWAFSDAIGKNPYLITAGGGVWQGCAISTATLTELAPDGPVNRAGFTDGMSSGAGIGQKEEQYDGKIAAAVPDKSFTVAYTGTRAFKQQYLLKNGKYELVGKDQIPGC</sequence>
<organism evidence="2 3">
    <name type="scientific">Sphingopyxis witflariensis</name>
    <dbReference type="NCBI Taxonomy" id="173675"/>
    <lineage>
        <taxon>Bacteria</taxon>
        <taxon>Pseudomonadati</taxon>
        <taxon>Pseudomonadota</taxon>
        <taxon>Alphaproteobacteria</taxon>
        <taxon>Sphingomonadales</taxon>
        <taxon>Sphingomonadaceae</taxon>
        <taxon>Sphingopyxis</taxon>
    </lineage>
</organism>
<keyword evidence="3" id="KW-1185">Reference proteome</keyword>
<evidence type="ECO:0000313" key="2">
    <source>
        <dbReference type="EMBL" id="OWR01420.1"/>
    </source>
</evidence>
<protein>
    <submittedName>
        <fullName evidence="2">Uncharacterized protein</fullName>
    </submittedName>
</protein>
<dbReference type="OrthoDB" id="7206605at2"/>
<feature type="chain" id="PRO_5012151024" evidence="1">
    <location>
        <begin position="23"/>
        <end position="249"/>
    </location>
</feature>
<comment type="caution">
    <text evidence="2">The sequence shown here is derived from an EMBL/GenBank/DDBJ whole genome shotgun (WGS) entry which is preliminary data.</text>
</comment>
<dbReference type="EMBL" id="NISJ01000001">
    <property type="protein sequence ID" value="OWR01420.1"/>
    <property type="molecule type" value="Genomic_DNA"/>
</dbReference>
<gene>
    <name evidence="2" type="ORF">CDQ91_03220</name>
</gene>
<feature type="signal peptide" evidence="1">
    <location>
        <begin position="1"/>
        <end position="22"/>
    </location>
</feature>